<gene>
    <name evidence="4" type="primary">rutD-0</name>
    <name evidence="4" type="ORF">C8034_v004653</name>
</gene>
<comment type="caution">
    <text evidence="4">The sequence shown here is derived from an EMBL/GenBank/DDBJ whole genome shotgun (WGS) entry which is preliminary data.</text>
</comment>
<name>A0A4R8TSS4_9PEZI</name>
<evidence type="ECO:0000313" key="5">
    <source>
        <dbReference type="Proteomes" id="UP000295604"/>
    </source>
</evidence>
<evidence type="ECO:0000313" key="4">
    <source>
        <dbReference type="EMBL" id="TEA21746.1"/>
    </source>
</evidence>
<feature type="domain" description="AB hydrolase-1" evidence="3">
    <location>
        <begin position="26"/>
        <end position="275"/>
    </location>
</feature>
<dbReference type="InterPro" id="IPR050266">
    <property type="entry name" value="AB_hydrolase_sf"/>
</dbReference>
<dbReference type="GO" id="GO:0016787">
    <property type="term" value="F:hydrolase activity"/>
    <property type="evidence" value="ECO:0007669"/>
    <property type="project" value="UniProtKB-KW"/>
</dbReference>
<reference evidence="4 5" key="1">
    <citation type="submission" date="2018-11" db="EMBL/GenBank/DDBJ databases">
        <title>Genome sequence and assembly of Colletotrichum sidae.</title>
        <authorList>
            <person name="Gan P."/>
            <person name="Shirasu K."/>
        </authorList>
    </citation>
    <scope>NUCLEOTIDE SEQUENCE [LARGE SCALE GENOMIC DNA]</scope>
    <source>
        <strain evidence="4 5">CBS 518.97</strain>
    </source>
</reference>
<dbReference type="EMBL" id="QAPF01000014">
    <property type="protein sequence ID" value="TEA21746.1"/>
    <property type="molecule type" value="Genomic_DNA"/>
</dbReference>
<evidence type="ECO:0000256" key="1">
    <source>
        <dbReference type="ARBA" id="ARBA00022801"/>
    </source>
</evidence>
<dbReference type="Pfam" id="PF00561">
    <property type="entry name" value="Abhydrolase_1"/>
    <property type="match status" value="1"/>
</dbReference>
<protein>
    <submittedName>
        <fullName evidence="4">Putative aminoacrylate hydrolase RutD</fullName>
    </submittedName>
</protein>
<dbReference type="PANTHER" id="PTHR43798:SF31">
    <property type="entry name" value="AB HYDROLASE SUPERFAMILY PROTEIN YCLE"/>
    <property type="match status" value="1"/>
</dbReference>
<dbReference type="InterPro" id="IPR029058">
    <property type="entry name" value="AB_hydrolase_fold"/>
</dbReference>
<dbReference type="Proteomes" id="UP000295604">
    <property type="component" value="Unassembled WGS sequence"/>
</dbReference>
<evidence type="ECO:0000259" key="3">
    <source>
        <dbReference type="Pfam" id="PF00561"/>
    </source>
</evidence>
<proteinExistence type="predicted"/>
<keyword evidence="1 4" id="KW-0378">Hydrolase</keyword>
<dbReference type="GO" id="GO:0016020">
    <property type="term" value="C:membrane"/>
    <property type="evidence" value="ECO:0007669"/>
    <property type="project" value="TreeGrafter"/>
</dbReference>
<dbReference type="PANTHER" id="PTHR43798">
    <property type="entry name" value="MONOACYLGLYCEROL LIPASE"/>
    <property type="match status" value="1"/>
</dbReference>
<dbReference type="Gene3D" id="3.40.50.1820">
    <property type="entry name" value="alpha/beta hydrolase"/>
    <property type="match status" value="1"/>
</dbReference>
<feature type="region of interest" description="Disordered" evidence="2">
    <location>
        <begin position="184"/>
        <end position="203"/>
    </location>
</feature>
<keyword evidence="5" id="KW-1185">Reference proteome</keyword>
<sequence>MTSAVQLSDGARVQVKILGDDDKKRPLLIALHGAPGLSDHKEPESSFGFLASDFRVLVYDARGSGESDLKGPYTHERWVADIEELRVWAGAERFSLAGGSYGGFVALEYAIAHPERLKALVLRDTWAYGLRGVLNVLKNLLTSDRIQPDGDRQVRVWSGNVRDNQDFEDAWAEIVNIYQPKQGARISPAEKETRDEDKAQKPKLRYQTHNFAFSFNQPRFDVRPRLKDIAVPTLVTTGRHDVIVPFEYGEEISRGIPQRRLVIFEHSGHSPPSDEPEAFRKTVKDFLLEWVLQPGEGRKEHEGNNP</sequence>
<dbReference type="PRINTS" id="PR00412">
    <property type="entry name" value="EPOXHYDRLASE"/>
</dbReference>
<accession>A0A4R8TSS4</accession>
<dbReference type="AlphaFoldDB" id="A0A4R8TSS4"/>
<evidence type="ECO:0000256" key="2">
    <source>
        <dbReference type="SAM" id="MobiDB-lite"/>
    </source>
</evidence>
<dbReference type="SUPFAM" id="SSF53474">
    <property type="entry name" value="alpha/beta-Hydrolases"/>
    <property type="match status" value="1"/>
</dbReference>
<dbReference type="InterPro" id="IPR000639">
    <property type="entry name" value="Epox_hydrolase-like"/>
</dbReference>
<dbReference type="InterPro" id="IPR000073">
    <property type="entry name" value="AB_hydrolase_1"/>
</dbReference>
<dbReference type="PRINTS" id="PR00111">
    <property type="entry name" value="ABHYDROLASE"/>
</dbReference>
<feature type="compositionally biased region" description="Basic and acidic residues" evidence="2">
    <location>
        <begin position="188"/>
        <end position="200"/>
    </location>
</feature>
<organism evidence="4 5">
    <name type="scientific">Colletotrichum sidae</name>
    <dbReference type="NCBI Taxonomy" id="1347389"/>
    <lineage>
        <taxon>Eukaryota</taxon>
        <taxon>Fungi</taxon>
        <taxon>Dikarya</taxon>
        <taxon>Ascomycota</taxon>
        <taxon>Pezizomycotina</taxon>
        <taxon>Sordariomycetes</taxon>
        <taxon>Hypocreomycetidae</taxon>
        <taxon>Glomerellales</taxon>
        <taxon>Glomerellaceae</taxon>
        <taxon>Colletotrichum</taxon>
        <taxon>Colletotrichum orbiculare species complex</taxon>
    </lineage>
</organism>